<protein>
    <recommendedName>
        <fullName evidence="7">Zinc finger PHD-type domain-containing protein</fullName>
    </recommendedName>
</protein>
<accession>A0A4W5PZ75</accession>
<dbReference type="InterPro" id="IPR011011">
    <property type="entry name" value="Znf_FYVE_PHD"/>
</dbReference>
<dbReference type="Proteomes" id="UP000314982">
    <property type="component" value="Unassembled WGS sequence"/>
</dbReference>
<evidence type="ECO:0000259" key="7">
    <source>
        <dbReference type="SMART" id="SM00249"/>
    </source>
</evidence>
<dbReference type="PROSITE" id="PS01359">
    <property type="entry name" value="ZF_PHD_1"/>
    <property type="match status" value="1"/>
</dbReference>
<feature type="compositionally biased region" description="Polar residues" evidence="6">
    <location>
        <begin position="235"/>
        <end position="260"/>
    </location>
</feature>
<dbReference type="InterPro" id="IPR013083">
    <property type="entry name" value="Znf_RING/FYVE/PHD"/>
</dbReference>
<keyword evidence="4" id="KW-0862">Zinc</keyword>
<evidence type="ECO:0000256" key="6">
    <source>
        <dbReference type="SAM" id="MobiDB-lite"/>
    </source>
</evidence>
<feature type="compositionally biased region" description="Polar residues" evidence="6">
    <location>
        <begin position="100"/>
        <end position="122"/>
    </location>
</feature>
<reference evidence="9" key="1">
    <citation type="submission" date="2018-06" db="EMBL/GenBank/DDBJ databases">
        <title>Genome assembly of Danube salmon.</title>
        <authorList>
            <person name="Macqueen D.J."/>
            <person name="Gundappa M.K."/>
        </authorList>
    </citation>
    <scope>NUCLEOTIDE SEQUENCE [LARGE SCALE GENOMIC DNA]</scope>
</reference>
<evidence type="ECO:0000313" key="9">
    <source>
        <dbReference type="Proteomes" id="UP000314982"/>
    </source>
</evidence>
<name>A0A4W5PZ75_9TELE</name>
<dbReference type="InterPro" id="IPR019786">
    <property type="entry name" value="Zinc_finger_PHD-type_CS"/>
</dbReference>
<dbReference type="CDD" id="cd15632">
    <property type="entry name" value="PHD_PHF13"/>
    <property type="match status" value="1"/>
</dbReference>
<feature type="compositionally biased region" description="Basic and acidic residues" evidence="6">
    <location>
        <begin position="169"/>
        <end position="180"/>
    </location>
</feature>
<dbReference type="SUPFAM" id="SSF57903">
    <property type="entry name" value="FYVE/PHD zinc finger"/>
    <property type="match status" value="1"/>
</dbReference>
<feature type="compositionally biased region" description="Basic and acidic residues" evidence="6">
    <location>
        <begin position="337"/>
        <end position="353"/>
    </location>
</feature>
<dbReference type="InterPro" id="IPR001965">
    <property type="entry name" value="Znf_PHD"/>
</dbReference>
<feature type="compositionally biased region" description="Basic and acidic residues" evidence="6">
    <location>
        <begin position="281"/>
        <end position="301"/>
    </location>
</feature>
<dbReference type="Pfam" id="PF20826">
    <property type="entry name" value="PHD_5"/>
    <property type="match status" value="1"/>
</dbReference>
<evidence type="ECO:0000313" key="8">
    <source>
        <dbReference type="Ensembl" id="ENSHHUP00000065504.1"/>
    </source>
</evidence>
<evidence type="ECO:0000256" key="3">
    <source>
        <dbReference type="ARBA" id="ARBA00022771"/>
    </source>
</evidence>
<feature type="region of interest" description="Disordered" evidence="6">
    <location>
        <begin position="94"/>
        <end position="317"/>
    </location>
</feature>
<comment type="subcellular location">
    <subcellularLocation>
        <location evidence="1">Nucleus</location>
    </subcellularLocation>
</comment>
<reference evidence="8" key="2">
    <citation type="submission" date="2025-08" db="UniProtKB">
        <authorList>
            <consortium name="Ensembl"/>
        </authorList>
    </citation>
    <scope>IDENTIFICATION</scope>
</reference>
<dbReference type="SMART" id="SM00249">
    <property type="entry name" value="PHD"/>
    <property type="match status" value="1"/>
</dbReference>
<evidence type="ECO:0000256" key="1">
    <source>
        <dbReference type="ARBA" id="ARBA00004123"/>
    </source>
</evidence>
<feature type="compositionally biased region" description="Polar residues" evidence="6">
    <location>
        <begin position="181"/>
        <end position="197"/>
    </location>
</feature>
<dbReference type="Gene3D" id="3.30.40.10">
    <property type="entry name" value="Zinc/RING finger domain, C3HC4 (zinc finger)"/>
    <property type="match status" value="1"/>
</dbReference>
<feature type="region of interest" description="Disordered" evidence="6">
    <location>
        <begin position="332"/>
        <end position="376"/>
    </location>
</feature>
<feature type="domain" description="Zinc finger PHD-type" evidence="7">
    <location>
        <begin position="386"/>
        <end position="430"/>
    </location>
</feature>
<evidence type="ECO:0000256" key="4">
    <source>
        <dbReference type="ARBA" id="ARBA00022833"/>
    </source>
</evidence>
<dbReference type="AlphaFoldDB" id="A0A4W5PZ75"/>
<keyword evidence="5" id="KW-0539">Nucleus</keyword>
<sequence length="452" mass="50631">SCGFFQSTTLDVLYTHIVIIIPLALALKLLKGRQVAYWLERWASNRKVARSNSQADKRKRKRTVEDFNQFCTFVLAYAGYVPYQTEEWWCSESKPRDSSTSHSTSPWTYQSSPSSDCGSSARSQKEEGKEVKRRRSDKKPAGPGQGEKKPRGGSAKKSPNTKQAAPRSTDSRTPELHEQHQPQSGRTNHNSWTTDNKTQTDPKRDHDCKLPQSSLTQLFPEATPSSSLSDHRNKTNNGQTDTPDPNGSAGKTSDPTTPQKKGSEEQEVTEQPVDMTVTSCETERSSPHRPGDRGKEEKGSREGSGSEGGIDRGQRSDILRMVMDRRLRGQLAEDQETGYHIEEGSGPDQDHGGSKYQTDQGGSDGEDTSADNRKMEDEDDSWDLITCFCLKPFAGRPMIECSECGTWVHLSCAKIRRTHVPEVFICQPCRDTKTNIRRSNRARIAPRKRFSD</sequence>
<keyword evidence="9" id="KW-1185">Reference proteome</keyword>
<dbReference type="PANTHER" id="PTHR14571">
    <property type="entry name" value="HISTONE-LYSINE N-METHYLTRANSFERASE SET-26-RELATED"/>
    <property type="match status" value="1"/>
</dbReference>
<reference evidence="8" key="3">
    <citation type="submission" date="2025-09" db="UniProtKB">
        <authorList>
            <consortium name="Ensembl"/>
        </authorList>
    </citation>
    <scope>IDENTIFICATION</scope>
</reference>
<dbReference type="InterPro" id="IPR041947">
    <property type="entry name" value="PHD_PHF13"/>
</dbReference>
<dbReference type="STRING" id="62062.ENSHHUP00000065504"/>
<dbReference type="PANTHER" id="PTHR14571:SF9">
    <property type="entry name" value="HISTONE-LYSINE N-METHYLTRANSFERASE SET-26-RELATED"/>
    <property type="match status" value="1"/>
</dbReference>
<keyword evidence="2" id="KW-0479">Metal-binding</keyword>
<feature type="compositionally biased region" description="Basic and acidic residues" evidence="6">
    <location>
        <begin position="198"/>
        <end position="209"/>
    </location>
</feature>
<dbReference type="GeneTree" id="ENSGT00530000063882"/>
<evidence type="ECO:0000256" key="5">
    <source>
        <dbReference type="ARBA" id="ARBA00023242"/>
    </source>
</evidence>
<organism evidence="8 9">
    <name type="scientific">Hucho hucho</name>
    <name type="common">huchen</name>
    <dbReference type="NCBI Taxonomy" id="62062"/>
    <lineage>
        <taxon>Eukaryota</taxon>
        <taxon>Metazoa</taxon>
        <taxon>Chordata</taxon>
        <taxon>Craniata</taxon>
        <taxon>Vertebrata</taxon>
        <taxon>Euteleostomi</taxon>
        <taxon>Actinopterygii</taxon>
        <taxon>Neopterygii</taxon>
        <taxon>Teleostei</taxon>
        <taxon>Protacanthopterygii</taxon>
        <taxon>Salmoniformes</taxon>
        <taxon>Salmonidae</taxon>
        <taxon>Salmoninae</taxon>
        <taxon>Hucho</taxon>
    </lineage>
</organism>
<evidence type="ECO:0000256" key="2">
    <source>
        <dbReference type="ARBA" id="ARBA00022723"/>
    </source>
</evidence>
<feature type="compositionally biased region" description="Polar residues" evidence="6">
    <location>
        <begin position="157"/>
        <end position="168"/>
    </location>
</feature>
<dbReference type="GO" id="GO:0005634">
    <property type="term" value="C:nucleus"/>
    <property type="evidence" value="ECO:0007669"/>
    <property type="project" value="UniProtKB-SubCell"/>
</dbReference>
<keyword evidence="3" id="KW-0863">Zinc-finger</keyword>
<feature type="compositionally biased region" description="Polar residues" evidence="6">
    <location>
        <begin position="211"/>
        <end position="228"/>
    </location>
</feature>
<dbReference type="GO" id="GO:0008270">
    <property type="term" value="F:zinc ion binding"/>
    <property type="evidence" value="ECO:0007669"/>
    <property type="project" value="UniProtKB-KW"/>
</dbReference>
<proteinExistence type="predicted"/>
<dbReference type="Ensembl" id="ENSHHUT00000067723.1">
    <property type="protein sequence ID" value="ENSHHUP00000065504.1"/>
    <property type="gene ID" value="ENSHHUG00000038667.1"/>
</dbReference>